<reference evidence="2 3" key="1">
    <citation type="submission" date="2022-06" db="EMBL/GenBank/DDBJ databases">
        <title>Genomic Encyclopedia of Archaeal and Bacterial Type Strains, Phase II (KMG-II): from individual species to whole genera.</title>
        <authorList>
            <person name="Goeker M."/>
        </authorList>
    </citation>
    <scope>NUCLEOTIDE SEQUENCE [LARGE SCALE GENOMIC DNA]</scope>
    <source>
        <strain evidence="2 3">DSM 45037</strain>
    </source>
</reference>
<dbReference type="InterPro" id="IPR000084">
    <property type="entry name" value="PE-PGRS_N"/>
</dbReference>
<evidence type="ECO:0000313" key="3">
    <source>
        <dbReference type="Proteomes" id="UP001205740"/>
    </source>
</evidence>
<feature type="domain" description="PE" evidence="1">
    <location>
        <begin position="5"/>
        <end position="92"/>
    </location>
</feature>
<protein>
    <submittedName>
        <fullName evidence="2">PE family protein</fullName>
    </submittedName>
</protein>
<comment type="caution">
    <text evidence="2">The sequence shown here is derived from an EMBL/GenBank/DDBJ whole genome shotgun (WGS) entry which is preliminary data.</text>
</comment>
<dbReference type="InterPro" id="IPR036689">
    <property type="entry name" value="ESAT-6-like_sf"/>
</dbReference>
<dbReference type="Proteomes" id="UP001205740">
    <property type="component" value="Unassembled WGS sequence"/>
</dbReference>
<dbReference type="Gene3D" id="1.10.287.850">
    <property type="entry name" value="HP0062-like domain"/>
    <property type="match status" value="1"/>
</dbReference>
<gene>
    <name evidence="2" type="ORF">LX12_004026</name>
</gene>
<proteinExistence type="predicted"/>
<dbReference type="Pfam" id="PF00934">
    <property type="entry name" value="PE"/>
    <property type="match status" value="1"/>
</dbReference>
<dbReference type="SUPFAM" id="SSF140453">
    <property type="entry name" value="EsxAB dimer-like"/>
    <property type="match status" value="1"/>
</dbReference>
<organism evidence="2 3">
    <name type="scientific">Williamsia serinedens</name>
    <dbReference type="NCBI Taxonomy" id="391736"/>
    <lineage>
        <taxon>Bacteria</taxon>
        <taxon>Bacillati</taxon>
        <taxon>Actinomycetota</taxon>
        <taxon>Actinomycetes</taxon>
        <taxon>Mycobacteriales</taxon>
        <taxon>Nocardiaceae</taxon>
        <taxon>Williamsia</taxon>
    </lineage>
</organism>
<dbReference type="EMBL" id="JAMTCG010000008">
    <property type="protein sequence ID" value="MCP2162814.1"/>
    <property type="molecule type" value="Genomic_DNA"/>
</dbReference>
<evidence type="ECO:0000313" key="2">
    <source>
        <dbReference type="EMBL" id="MCP2162814.1"/>
    </source>
</evidence>
<evidence type="ECO:0000259" key="1">
    <source>
        <dbReference type="Pfam" id="PF00934"/>
    </source>
</evidence>
<dbReference type="RefSeq" id="WP_253656389.1">
    <property type="nucleotide sequence ID" value="NZ_BAAAOE010000006.1"/>
</dbReference>
<sequence>MSDIAVDPAHLQKAVSRLEAIAAELERTVSAHGDELRTAPAGSDEVSRAAAASFTGSADAFDAEITKGVAGIRDVAAALRDGSTTIATTDQTVASDLSGI</sequence>
<accession>A0ABT1H6F1</accession>
<keyword evidence="3" id="KW-1185">Reference proteome</keyword>
<name>A0ABT1H6F1_9NOCA</name>